<dbReference type="InterPro" id="IPR056740">
    <property type="entry name" value="ILV_EDD_C"/>
</dbReference>
<evidence type="ECO:0000313" key="18">
    <source>
        <dbReference type="EMBL" id="SFM33572.1"/>
    </source>
</evidence>
<keyword evidence="8 15" id="KW-0411">Iron-sulfur</keyword>
<dbReference type="SUPFAM" id="SSF52016">
    <property type="entry name" value="LeuD/IlvD-like"/>
    <property type="match status" value="1"/>
</dbReference>
<feature type="binding site" evidence="15">
    <location>
        <position position="127"/>
    </location>
    <ligand>
        <name>Mg(2+)</name>
        <dbReference type="ChEBI" id="CHEBI:18420"/>
    </ligand>
</feature>
<evidence type="ECO:0000256" key="3">
    <source>
        <dbReference type="ARBA" id="ARBA00022605"/>
    </source>
</evidence>
<dbReference type="GO" id="GO:0009099">
    <property type="term" value="P:L-valine biosynthetic process"/>
    <property type="evidence" value="ECO:0007669"/>
    <property type="project" value="UniProtKB-UniRule"/>
</dbReference>
<evidence type="ECO:0000259" key="16">
    <source>
        <dbReference type="Pfam" id="PF00920"/>
    </source>
</evidence>
<dbReference type="EMBL" id="FOTS01000079">
    <property type="protein sequence ID" value="SFM33572.1"/>
    <property type="molecule type" value="Genomic_DNA"/>
</dbReference>
<dbReference type="GO" id="GO:0051537">
    <property type="term" value="F:2 iron, 2 sulfur cluster binding"/>
    <property type="evidence" value="ECO:0007669"/>
    <property type="project" value="UniProtKB-UniRule"/>
</dbReference>
<dbReference type="NCBIfam" id="NF002068">
    <property type="entry name" value="PRK00911.1"/>
    <property type="match status" value="1"/>
</dbReference>
<keyword evidence="10 15" id="KW-0100">Branched-chain amino acid biosynthesis</keyword>
<keyword evidence="3 15" id="KW-0028">Amino-acid biosynthesis</keyword>
<evidence type="ECO:0000256" key="10">
    <source>
        <dbReference type="ARBA" id="ARBA00023304"/>
    </source>
</evidence>
<dbReference type="InterPro" id="IPR037237">
    <property type="entry name" value="IlvD/EDD_N"/>
</dbReference>
<evidence type="ECO:0000256" key="4">
    <source>
        <dbReference type="ARBA" id="ARBA00022714"/>
    </source>
</evidence>
<dbReference type="GO" id="GO:0005829">
    <property type="term" value="C:cytosol"/>
    <property type="evidence" value="ECO:0007669"/>
    <property type="project" value="TreeGrafter"/>
</dbReference>
<organism evidence="18 19">
    <name type="scientific">Pelosinus propionicus DSM 13327</name>
    <dbReference type="NCBI Taxonomy" id="1123291"/>
    <lineage>
        <taxon>Bacteria</taxon>
        <taxon>Bacillati</taxon>
        <taxon>Bacillota</taxon>
        <taxon>Negativicutes</taxon>
        <taxon>Selenomonadales</taxon>
        <taxon>Sporomusaceae</taxon>
        <taxon>Pelosinus</taxon>
    </lineage>
</organism>
<evidence type="ECO:0000256" key="7">
    <source>
        <dbReference type="ARBA" id="ARBA00023004"/>
    </source>
</evidence>
<sequence>MLSKDKKYRSSEVVVGMDKGGPRAHLKNMGVLPKEMEKPFIAIVNTYNEMHPGHFHLNELVKCIRDGVYAAGGIPFEFGTIAICDGFAQANKGMCYALPSREVVADSIEVMIEGHRYDGVVLVGGCDKTVPSLLMAAARMNLPAIIVTGGPMMPGRYEGKEFATFELKEAAGKVQRGLMSEEDFDEMESCLSPSPGSCAMMGTANSMSVVAEALGLTLPGCATALAIEGKKRRIAKESGYRIVELVNKGFNSSSILTYSAFENAMKVAMAVGGSTNCLLHIPAIANEVNIKITPEDFQRISSSTPYLAKIKPSGQQYTLKDLEDAGGVPAIMKELISLLDGTQQTVCGQTIGEIAVSAKNRNKDVVRSIETAHSQQGSLAILYGNLSPNGAAVKQTAVKPEMLCHQGAARVFNSENDAVAAISAGEINHGDVIVIKYEGPKGGPGMREMLTATSYLVGMGLDDVALITDGRFSGATRGPCIGHVSPEAASGGLIGLIEDGDQILIDIPGRKLELLVNEATITDRRGKFQNIPPKIDHGYLRRYVNVVSSADEGAILK</sequence>
<comment type="caution">
    <text evidence="15">Lacks conserved residue(s) required for the propagation of feature annotation.</text>
</comment>
<dbReference type="RefSeq" id="WP_217645148.1">
    <property type="nucleotide sequence ID" value="NZ_FOTS01000079.1"/>
</dbReference>
<comment type="catalytic activity">
    <reaction evidence="15">
        <text>(2R,3R)-2,3-dihydroxy-3-methylpentanoate = (S)-3-methyl-2-oxopentanoate + H2O</text>
        <dbReference type="Rhea" id="RHEA:27694"/>
        <dbReference type="ChEBI" id="CHEBI:15377"/>
        <dbReference type="ChEBI" id="CHEBI:35146"/>
        <dbReference type="ChEBI" id="CHEBI:49258"/>
        <dbReference type="EC" id="4.2.1.9"/>
    </reaction>
</comment>
<evidence type="ECO:0000256" key="12">
    <source>
        <dbReference type="ARBA" id="ARBA00029436"/>
    </source>
</evidence>
<comment type="subunit">
    <text evidence="15">Homodimer.</text>
</comment>
<dbReference type="UniPathway" id="UPA00047">
    <property type="reaction ID" value="UER00057"/>
</dbReference>
<evidence type="ECO:0000256" key="9">
    <source>
        <dbReference type="ARBA" id="ARBA00023239"/>
    </source>
</evidence>
<reference evidence="19" key="1">
    <citation type="submission" date="2016-10" db="EMBL/GenBank/DDBJ databases">
        <authorList>
            <person name="Varghese N."/>
            <person name="Submissions S."/>
        </authorList>
    </citation>
    <scope>NUCLEOTIDE SEQUENCE [LARGE SCALE GENOMIC DNA]</scope>
    <source>
        <strain evidence="19">DSM 13327</strain>
    </source>
</reference>
<evidence type="ECO:0000256" key="5">
    <source>
        <dbReference type="ARBA" id="ARBA00022723"/>
    </source>
</evidence>
<comment type="pathway">
    <text evidence="13 15">Amino-acid biosynthesis; L-isoleucine biosynthesis; L-isoleucine from 2-oxobutanoate: step 3/4.</text>
</comment>
<dbReference type="GO" id="GO:0004160">
    <property type="term" value="F:dihydroxy-acid dehydratase activity"/>
    <property type="evidence" value="ECO:0007669"/>
    <property type="project" value="UniProtKB-UniRule"/>
</dbReference>
<keyword evidence="5 15" id="KW-0479">Metal-binding</keyword>
<dbReference type="EC" id="4.2.1.9" evidence="14 15"/>
<comment type="pathway">
    <text evidence="12 15">Amino-acid biosynthesis; L-valine biosynthesis; L-valine from pyruvate: step 3/4.</text>
</comment>
<dbReference type="Gene3D" id="3.50.30.80">
    <property type="entry name" value="IlvD/EDD C-terminal domain-like"/>
    <property type="match status" value="1"/>
</dbReference>
<dbReference type="NCBIfam" id="TIGR00110">
    <property type="entry name" value="ilvD"/>
    <property type="match status" value="1"/>
</dbReference>
<evidence type="ECO:0000256" key="13">
    <source>
        <dbReference type="ARBA" id="ARBA00029437"/>
    </source>
</evidence>
<evidence type="ECO:0000256" key="1">
    <source>
        <dbReference type="ARBA" id="ARBA00001946"/>
    </source>
</evidence>
<dbReference type="PANTHER" id="PTHR43661:SF3">
    <property type="entry name" value="D-XYLONATE DEHYDRATASE YAGF-RELATED"/>
    <property type="match status" value="1"/>
</dbReference>
<dbReference type="PANTHER" id="PTHR43661">
    <property type="entry name" value="D-XYLONATE DEHYDRATASE"/>
    <property type="match status" value="1"/>
</dbReference>
<protein>
    <recommendedName>
        <fullName evidence="14 15">Dihydroxy-acid dehydratase</fullName>
        <shortName evidence="15">DAD</shortName>
        <ecNumber evidence="14 15">4.2.1.9</ecNumber>
    </recommendedName>
</protein>
<feature type="domain" description="Dihydroxy-acid/6-phosphogluconate dehydratase N-terminal" evidence="16">
    <location>
        <begin position="38"/>
        <end position="353"/>
    </location>
</feature>
<evidence type="ECO:0000313" key="19">
    <source>
        <dbReference type="Proteomes" id="UP000199520"/>
    </source>
</evidence>
<evidence type="ECO:0000256" key="6">
    <source>
        <dbReference type="ARBA" id="ARBA00022842"/>
    </source>
</evidence>
<name>A0A1I4Q0H4_9FIRM</name>
<feature type="modified residue" description="N6-carboxylysine" evidence="15">
    <location>
        <position position="128"/>
    </location>
</feature>
<keyword evidence="7 15" id="KW-0408">Iron</keyword>
<dbReference type="GO" id="GO:0009097">
    <property type="term" value="P:isoleucine biosynthetic process"/>
    <property type="evidence" value="ECO:0007669"/>
    <property type="project" value="UniProtKB-UniRule"/>
</dbReference>
<dbReference type="Pfam" id="PF24877">
    <property type="entry name" value="ILV_EDD_C"/>
    <property type="match status" value="1"/>
</dbReference>
<keyword evidence="4 15" id="KW-0001">2Fe-2S</keyword>
<dbReference type="GO" id="GO:0000287">
    <property type="term" value="F:magnesium ion binding"/>
    <property type="evidence" value="ECO:0007669"/>
    <property type="project" value="UniProtKB-UniRule"/>
</dbReference>
<dbReference type="InterPro" id="IPR020558">
    <property type="entry name" value="DiOHA_6PGluconate_deHydtase_CS"/>
</dbReference>
<dbReference type="PROSITE" id="PS00887">
    <property type="entry name" value="ILVD_EDD_2"/>
    <property type="match status" value="1"/>
</dbReference>
<gene>
    <name evidence="15" type="primary">ilvD</name>
    <name evidence="18" type="ORF">SAMN04490355_107915</name>
</gene>
<comment type="catalytic activity">
    <reaction evidence="11">
        <text>(2R)-2,3-dihydroxy-3-methylbutanoate = 3-methyl-2-oxobutanoate + H2O</text>
        <dbReference type="Rhea" id="RHEA:24809"/>
        <dbReference type="ChEBI" id="CHEBI:11851"/>
        <dbReference type="ChEBI" id="CHEBI:15377"/>
        <dbReference type="ChEBI" id="CHEBI:49072"/>
        <dbReference type="EC" id="4.2.1.9"/>
    </reaction>
    <physiologicalReaction direction="left-to-right" evidence="11">
        <dbReference type="Rhea" id="RHEA:24810"/>
    </physiologicalReaction>
</comment>
<feature type="domain" description="Dihydroxy-acid/6-phosphogluconate dehydratase C-terminal" evidence="17">
    <location>
        <begin position="364"/>
        <end position="554"/>
    </location>
</feature>
<feature type="active site" description="Proton acceptor" evidence="15">
    <location>
        <position position="473"/>
    </location>
</feature>
<evidence type="ECO:0000256" key="15">
    <source>
        <dbReference type="HAMAP-Rule" id="MF_00012"/>
    </source>
</evidence>
<accession>A0A1I4Q0H4</accession>
<evidence type="ECO:0000256" key="11">
    <source>
        <dbReference type="ARBA" id="ARBA00029304"/>
    </source>
</evidence>
<keyword evidence="19" id="KW-1185">Reference proteome</keyword>
<dbReference type="UniPathway" id="UPA00049">
    <property type="reaction ID" value="UER00061"/>
</dbReference>
<evidence type="ECO:0000256" key="8">
    <source>
        <dbReference type="ARBA" id="ARBA00023014"/>
    </source>
</evidence>
<dbReference type="STRING" id="1123291.SAMN04490355_107915"/>
<dbReference type="HAMAP" id="MF_00012">
    <property type="entry name" value="IlvD"/>
    <property type="match status" value="1"/>
</dbReference>
<evidence type="ECO:0000256" key="14">
    <source>
        <dbReference type="ARBA" id="ARBA00029490"/>
    </source>
</evidence>
<dbReference type="InterPro" id="IPR042096">
    <property type="entry name" value="Dihydro-acid_dehy_C"/>
</dbReference>
<feature type="binding site" evidence="15">
    <location>
        <position position="448"/>
    </location>
    <ligand>
        <name>Mg(2+)</name>
        <dbReference type="ChEBI" id="CHEBI:18420"/>
    </ligand>
</feature>
<comment type="cofactor">
    <cofactor evidence="1 15">
        <name>Mg(2+)</name>
        <dbReference type="ChEBI" id="CHEBI:18420"/>
    </cofactor>
</comment>
<dbReference type="Proteomes" id="UP000199520">
    <property type="component" value="Unassembled WGS sequence"/>
</dbReference>
<dbReference type="Pfam" id="PF00920">
    <property type="entry name" value="ILVD_EDD_N"/>
    <property type="match status" value="1"/>
</dbReference>
<comment type="cofactor">
    <cofactor evidence="15">
        <name>[2Fe-2S] cluster</name>
        <dbReference type="ChEBI" id="CHEBI:190135"/>
    </cofactor>
    <text evidence="15">Binds 1 [2Fe-2S] cluster per subunit. This cluster acts as a Lewis acid cofactor.</text>
</comment>
<comment type="similarity">
    <text evidence="2 15">Belongs to the IlvD/Edd family.</text>
</comment>
<evidence type="ECO:0000256" key="2">
    <source>
        <dbReference type="ARBA" id="ARBA00006486"/>
    </source>
</evidence>
<comment type="function">
    <text evidence="15">Functions in the biosynthesis of branched-chain amino acids. Catalyzes the dehydration of (2R,3R)-2,3-dihydroxy-3-methylpentanoate (2,3-dihydroxy-3-methylvalerate) into 2-oxo-3-methylpentanoate (2-oxo-3-methylvalerate) and of (2R)-2,3-dihydroxy-3-methylbutanoate (2,3-dihydroxyisovalerate) into 2-oxo-3-methylbutanoate (2-oxoisovalerate), the penultimate precursor to L-isoleucine and L-valine, respectively.</text>
</comment>
<keyword evidence="6 15" id="KW-0460">Magnesium</keyword>
<evidence type="ECO:0000259" key="17">
    <source>
        <dbReference type="Pfam" id="PF24877"/>
    </source>
</evidence>
<dbReference type="InterPro" id="IPR000581">
    <property type="entry name" value="ILV_EDD_N"/>
</dbReference>
<feature type="binding site" evidence="15">
    <location>
        <position position="85"/>
    </location>
    <ligand>
        <name>Mg(2+)</name>
        <dbReference type="ChEBI" id="CHEBI:18420"/>
    </ligand>
</feature>
<keyword evidence="9 15" id="KW-0456">Lyase</keyword>
<dbReference type="SUPFAM" id="SSF143975">
    <property type="entry name" value="IlvD/EDD N-terminal domain-like"/>
    <property type="match status" value="1"/>
</dbReference>
<feature type="binding site" description="via carbamate group" evidence="15">
    <location>
        <position position="128"/>
    </location>
    <ligand>
        <name>Mg(2+)</name>
        <dbReference type="ChEBI" id="CHEBI:18420"/>
    </ligand>
</feature>
<dbReference type="FunFam" id="3.50.30.80:FF:000001">
    <property type="entry name" value="Dihydroxy-acid dehydratase"/>
    <property type="match status" value="1"/>
</dbReference>
<proteinExistence type="inferred from homology"/>
<dbReference type="InterPro" id="IPR004404">
    <property type="entry name" value="DihydroxyA_deHydtase"/>
</dbReference>
<dbReference type="AlphaFoldDB" id="A0A1I4Q0H4"/>